<evidence type="ECO:0000313" key="9">
    <source>
        <dbReference type="EnsemblMetazoa" id="XP_014257358.1"/>
    </source>
</evidence>
<feature type="domain" description="Glycosyl transferase family 28 C-terminal" evidence="8">
    <location>
        <begin position="11"/>
        <end position="157"/>
    </location>
</feature>
<dbReference type="PANTHER" id="PTHR12867:SF6">
    <property type="entry name" value="N-ACETYLGLUCOSAMINYLDIPHOSPHODOLICHOL N-ACETYLGLUCOSAMINYLTRANSFERASE"/>
    <property type="match status" value="1"/>
</dbReference>
<evidence type="ECO:0000256" key="2">
    <source>
        <dbReference type="ARBA" id="ARBA00006962"/>
    </source>
</evidence>
<evidence type="ECO:0000256" key="7">
    <source>
        <dbReference type="ARBA" id="ARBA00022824"/>
    </source>
</evidence>
<evidence type="ECO:0000313" key="10">
    <source>
        <dbReference type="Proteomes" id="UP000494040"/>
    </source>
</evidence>
<dbReference type="Proteomes" id="UP000494040">
    <property type="component" value="Unassembled WGS sequence"/>
</dbReference>
<keyword evidence="6" id="KW-0808">Transferase</keyword>
<dbReference type="OMA" id="YCKPSQL"/>
<proteinExistence type="inferred from homology"/>
<dbReference type="EC" id="2.4.1.141" evidence="3"/>
<name>A0A8I6TJW5_CIMLE</name>
<evidence type="ECO:0000259" key="8">
    <source>
        <dbReference type="Pfam" id="PF04101"/>
    </source>
</evidence>
<organism evidence="9 10">
    <name type="scientific">Cimex lectularius</name>
    <name type="common">Bed bug</name>
    <name type="synonym">Acanthia lectularia</name>
    <dbReference type="NCBI Taxonomy" id="79782"/>
    <lineage>
        <taxon>Eukaryota</taxon>
        <taxon>Metazoa</taxon>
        <taxon>Ecdysozoa</taxon>
        <taxon>Arthropoda</taxon>
        <taxon>Hexapoda</taxon>
        <taxon>Insecta</taxon>
        <taxon>Pterygota</taxon>
        <taxon>Neoptera</taxon>
        <taxon>Paraneoptera</taxon>
        <taxon>Hemiptera</taxon>
        <taxon>Heteroptera</taxon>
        <taxon>Panheteroptera</taxon>
        <taxon>Cimicomorpha</taxon>
        <taxon>Cimicidae</taxon>
        <taxon>Cimex</taxon>
    </lineage>
</organism>
<evidence type="ECO:0000256" key="3">
    <source>
        <dbReference type="ARBA" id="ARBA00012614"/>
    </source>
</evidence>
<evidence type="ECO:0000256" key="4">
    <source>
        <dbReference type="ARBA" id="ARBA00017468"/>
    </source>
</evidence>
<evidence type="ECO:0000256" key="6">
    <source>
        <dbReference type="ARBA" id="ARBA00022679"/>
    </source>
</evidence>
<accession>A0A8I6TJW5</accession>
<protein>
    <recommendedName>
        <fullName evidence="4">UDP-N-acetylglucosamine transferase subunit ALG13</fullName>
        <ecNumber evidence="3">2.4.1.141</ecNumber>
    </recommendedName>
</protein>
<comment type="similarity">
    <text evidence="2">Belongs to the glycosyltransferase 28 family.</text>
</comment>
<dbReference type="GO" id="GO:0004577">
    <property type="term" value="F:N-acetylglucosaminyldiphosphodolichol N-acetylglucosaminyltransferase activity"/>
    <property type="evidence" value="ECO:0007669"/>
    <property type="project" value="UniProtKB-EC"/>
</dbReference>
<dbReference type="OrthoDB" id="20273at2759"/>
<dbReference type="EnsemblMetazoa" id="XM_014401872.2">
    <property type="protein sequence ID" value="XP_014257358.1"/>
    <property type="gene ID" value="LOC106671070"/>
</dbReference>
<dbReference type="GO" id="GO:0006488">
    <property type="term" value="P:dolichol-linked oligosaccharide biosynthetic process"/>
    <property type="evidence" value="ECO:0007669"/>
    <property type="project" value="InterPro"/>
</dbReference>
<gene>
    <name evidence="9" type="primary">106671070</name>
</gene>
<evidence type="ECO:0000256" key="1">
    <source>
        <dbReference type="ARBA" id="ARBA00004240"/>
    </source>
</evidence>
<dbReference type="Pfam" id="PF04101">
    <property type="entry name" value="Glyco_tran_28_C"/>
    <property type="match status" value="1"/>
</dbReference>
<dbReference type="PANTHER" id="PTHR12867">
    <property type="entry name" value="GLYCOSYL TRANSFERASE-RELATED"/>
    <property type="match status" value="1"/>
</dbReference>
<dbReference type="Gene3D" id="3.40.50.2000">
    <property type="entry name" value="Glycogen Phosphorylase B"/>
    <property type="match status" value="1"/>
</dbReference>
<keyword evidence="7" id="KW-0256">Endoplasmic reticulum</keyword>
<dbReference type="InterPro" id="IPR039042">
    <property type="entry name" value="Alg13-like"/>
</dbReference>
<sequence length="172" mass="19520">MLLTTRKMENIFVTVGTTKFDTLIQSILDTRTLKVLKGFGCKKLKLQIGHGVFTPEDSMMEGVQISFYRFKDSIQQDLAEADLVISHAGAGSCLETLELEKPLLAVINEDLMNNHQFEVAKKLSDSKYLHYTTCGKLLETIQYIDFSSLRTYPKRDPKRFVKAIDCIMGFPT</sequence>
<reference evidence="9" key="1">
    <citation type="submission" date="2022-01" db="UniProtKB">
        <authorList>
            <consortium name="EnsemblMetazoa"/>
        </authorList>
    </citation>
    <scope>IDENTIFICATION</scope>
</reference>
<comment type="subcellular location">
    <subcellularLocation>
        <location evidence="1">Endoplasmic reticulum</location>
    </subcellularLocation>
</comment>
<dbReference type="GO" id="GO:0005783">
    <property type="term" value="C:endoplasmic reticulum"/>
    <property type="evidence" value="ECO:0007669"/>
    <property type="project" value="UniProtKB-SubCell"/>
</dbReference>
<dbReference type="InterPro" id="IPR007235">
    <property type="entry name" value="Glyco_trans_28_C"/>
</dbReference>
<evidence type="ECO:0000256" key="5">
    <source>
        <dbReference type="ARBA" id="ARBA00022676"/>
    </source>
</evidence>
<keyword evidence="10" id="KW-1185">Reference proteome</keyword>
<keyword evidence="5" id="KW-0328">Glycosyltransferase</keyword>
<dbReference type="SUPFAM" id="SSF53756">
    <property type="entry name" value="UDP-Glycosyltransferase/glycogen phosphorylase"/>
    <property type="match status" value="1"/>
</dbReference>
<dbReference type="AlphaFoldDB" id="A0A8I6TJW5"/>